<comment type="caution">
    <text evidence="3">The sequence shown here is derived from an EMBL/GenBank/DDBJ whole genome shotgun (WGS) entry which is preliminary data.</text>
</comment>
<dbReference type="SUPFAM" id="SSF51011">
    <property type="entry name" value="Glycosyl hydrolase domain"/>
    <property type="match status" value="1"/>
</dbReference>
<dbReference type="STRING" id="889306.KP78_07780"/>
<accession>A0A0C2RGJ4</accession>
<dbReference type="Gene3D" id="2.60.40.1180">
    <property type="entry name" value="Golgi alpha-mannosidase II"/>
    <property type="match status" value="1"/>
</dbReference>
<evidence type="ECO:0000313" key="3">
    <source>
        <dbReference type="EMBL" id="KIL49310.1"/>
    </source>
</evidence>
<dbReference type="EMBL" id="JXRP01000009">
    <property type="protein sequence ID" value="KIL49310.1"/>
    <property type="molecule type" value="Genomic_DNA"/>
</dbReference>
<dbReference type="InterPro" id="IPR013783">
    <property type="entry name" value="Ig-like_fold"/>
</dbReference>
<dbReference type="Gene3D" id="3.20.20.80">
    <property type="entry name" value="Glycosidases"/>
    <property type="match status" value="1"/>
</dbReference>
<keyword evidence="1" id="KW-0378">Hydrolase</keyword>
<protein>
    <submittedName>
        <fullName evidence="3">Alpha-amylase</fullName>
    </submittedName>
</protein>
<keyword evidence="1" id="KW-0326">Glycosidase</keyword>
<dbReference type="CDD" id="cd11338">
    <property type="entry name" value="AmyAc_CMD"/>
    <property type="match status" value="1"/>
</dbReference>
<dbReference type="Proteomes" id="UP000031938">
    <property type="component" value="Unassembled WGS sequence"/>
</dbReference>
<dbReference type="SUPFAM" id="SSF51445">
    <property type="entry name" value="(Trans)glycosidases"/>
    <property type="match status" value="1"/>
</dbReference>
<name>A0A0C2RGJ4_9BACL</name>
<dbReference type="InterPro" id="IPR013780">
    <property type="entry name" value="Glyco_hydro_b"/>
</dbReference>
<dbReference type="GO" id="GO:0016798">
    <property type="term" value="F:hydrolase activity, acting on glycosyl bonds"/>
    <property type="evidence" value="ECO:0007669"/>
    <property type="project" value="UniProtKB-KW"/>
</dbReference>
<dbReference type="Gene3D" id="3.90.400.10">
    <property type="entry name" value="Oligo-1,6-glucosidase, Domain 2"/>
    <property type="match status" value="1"/>
</dbReference>
<proteinExistence type="predicted"/>
<evidence type="ECO:0000259" key="2">
    <source>
        <dbReference type="SMART" id="SM00642"/>
    </source>
</evidence>
<dbReference type="InterPro" id="IPR045857">
    <property type="entry name" value="O16G_dom_2"/>
</dbReference>
<dbReference type="Gene3D" id="2.60.40.10">
    <property type="entry name" value="Immunoglobulins"/>
    <property type="match status" value="1"/>
</dbReference>
<reference evidence="3 4" key="1">
    <citation type="submission" date="2015-01" db="EMBL/GenBank/DDBJ databases">
        <title>Genome sequencing of Jeotgalibacillus soli.</title>
        <authorList>
            <person name="Goh K.M."/>
            <person name="Chan K.-G."/>
            <person name="Yaakop A.S."/>
            <person name="Ee R."/>
            <person name="Gan H.M."/>
            <person name="Chan C.S."/>
        </authorList>
    </citation>
    <scope>NUCLEOTIDE SEQUENCE [LARGE SCALE GENOMIC DNA]</scope>
    <source>
        <strain evidence="3 4">P9</strain>
    </source>
</reference>
<organism evidence="3 4">
    <name type="scientific">Jeotgalibacillus soli</name>
    <dbReference type="NCBI Taxonomy" id="889306"/>
    <lineage>
        <taxon>Bacteria</taxon>
        <taxon>Bacillati</taxon>
        <taxon>Bacillota</taxon>
        <taxon>Bacilli</taxon>
        <taxon>Bacillales</taxon>
        <taxon>Caryophanaceae</taxon>
        <taxon>Jeotgalibacillus</taxon>
    </lineage>
</organism>
<dbReference type="AlphaFoldDB" id="A0A0C2RGJ4"/>
<evidence type="ECO:0000313" key="4">
    <source>
        <dbReference type="Proteomes" id="UP000031938"/>
    </source>
</evidence>
<feature type="domain" description="Glycosyl hydrolase family 13 catalytic" evidence="2">
    <location>
        <begin position="363"/>
        <end position="721"/>
    </location>
</feature>
<dbReference type="SMART" id="SM00642">
    <property type="entry name" value="Aamy"/>
    <property type="match status" value="1"/>
</dbReference>
<dbReference type="GO" id="GO:0005975">
    <property type="term" value="P:carbohydrate metabolic process"/>
    <property type="evidence" value="ECO:0007669"/>
    <property type="project" value="InterPro"/>
</dbReference>
<sequence length="889" mass="100714">MMRKSIIFLLGLVLLLGAFVEPFAQTRNAEAAGEKVYENVVLRGQAPLSWDGSNNPLTYDETEGVWKSGPVTLNGGITFEYKFVMDGSWLDGENLRFSVPQTGDYIFVFDTSDERKVDVRLASEYTGSLTLQLTVPDETPEWVVPTVATSENGFSYSVAPLERNGDIYTIELFGEAGQELEYVYGLGDQKYREVIAENRKAVFAEEGKVIHDKVTEWTGLPVAKNVTHQFNHDPYIPSPHEDVTVRVEVEHYGPIDQGGIYYTTNGESPAGARGEAATGTFSPLTLIETSEENGLKHSVLTGIIPGQKDGTPVKYVTDVWAADGAGSQYADTNSLTSEEATEFAYYVEDYSSPEWAKEAVIYHIFVDRFFDGNEENNYDVNPNLPVEEGLKGWMGGDLEGVIEQLDYIEDLGVNTLWLSPVFEGPYSHGYHPADYTAIDPSFGTVEVMEELIEEAHDRDMKVIYDFVPNHTSSQHPFFQDALANGVNSPYYDWYTFYEDGSYETFYGIGELPQFNNDNEEARDYMLNEVVPFWLEELEFDGFRLDYAKGPSFSFWVDFRDKVKSIDPDMYIFGEVWDSRKTIASYGGKLDGALDFSFHDTFKGTFAFGGSMESVANYVLENEQTYHPEFVPTTFLDNHDVPRFLYEAGNDPNKLKLASFTQFMLPGSPVIYYGTEIGMTQSANHNDYSDWRDRWYREMMIWEEEKQNLDLYAHYEEMIELRGEYEALIHGDFSVLEVNHDVLLFERSIEDERVIVAVNKGTAAALALDEELMLENIQTGEQIKTSELTLEAASFAAYEVMNEEIESVTLRGVGKDAELYFDKKEGVWRSERIHLKNKKKVTFEYVVNGENSTGSLIFTPKKGGPYEFIFDPQKPTKVTVLHTSDKKGKK</sequence>
<dbReference type="PATRIC" id="fig|889306.3.peg.779"/>
<dbReference type="Pfam" id="PF00128">
    <property type="entry name" value="Alpha-amylase"/>
    <property type="match status" value="1"/>
</dbReference>
<evidence type="ECO:0000256" key="1">
    <source>
        <dbReference type="ARBA" id="ARBA00023295"/>
    </source>
</evidence>
<dbReference type="InterPro" id="IPR006047">
    <property type="entry name" value="GH13_cat_dom"/>
</dbReference>
<dbReference type="PANTHER" id="PTHR10357:SF199">
    <property type="entry name" value="ALPHA AMYLASE CATALYTIC REGION"/>
    <property type="match status" value="1"/>
</dbReference>
<dbReference type="PANTHER" id="PTHR10357">
    <property type="entry name" value="ALPHA-AMYLASE FAMILY MEMBER"/>
    <property type="match status" value="1"/>
</dbReference>
<keyword evidence="4" id="KW-1185">Reference proteome</keyword>
<gene>
    <name evidence="3" type="ORF">KP78_07780</name>
</gene>
<dbReference type="InterPro" id="IPR017853">
    <property type="entry name" value="GH"/>
</dbReference>